<dbReference type="PANTHER" id="PTHR31651">
    <property type="match status" value="1"/>
</dbReference>
<keyword evidence="6" id="KW-0927">Auxin signaling pathway</keyword>
<reference evidence="10 11" key="1">
    <citation type="journal article" date="2017" name="Nature">
        <title>The Apostasia genome and the evolution of orchids.</title>
        <authorList>
            <person name="Zhang G.Q."/>
            <person name="Liu K.W."/>
            <person name="Li Z."/>
            <person name="Lohaus R."/>
            <person name="Hsiao Y.Y."/>
            <person name="Niu S.C."/>
            <person name="Wang J.Y."/>
            <person name="Lin Y.C."/>
            <person name="Xu Q."/>
            <person name="Chen L.J."/>
            <person name="Yoshida K."/>
            <person name="Fujiwara S."/>
            <person name="Wang Z.W."/>
            <person name="Zhang Y.Q."/>
            <person name="Mitsuda N."/>
            <person name="Wang M."/>
            <person name="Liu G.H."/>
            <person name="Pecoraro L."/>
            <person name="Huang H.X."/>
            <person name="Xiao X.J."/>
            <person name="Lin M."/>
            <person name="Wu X.Y."/>
            <person name="Wu W.L."/>
            <person name="Chen Y.Y."/>
            <person name="Chang S.B."/>
            <person name="Sakamoto S."/>
            <person name="Ohme-Takagi M."/>
            <person name="Yagi M."/>
            <person name="Zeng S.J."/>
            <person name="Shen C.Y."/>
            <person name="Yeh C.M."/>
            <person name="Luo Y.B."/>
            <person name="Tsai W.C."/>
            <person name="Van de Peer Y."/>
            <person name="Liu Z.J."/>
        </authorList>
    </citation>
    <scope>NUCLEOTIDE SEQUENCE [LARGE SCALE GENOMIC DNA]</scope>
    <source>
        <strain evidence="11">cv. Shenzhen</strain>
        <tissue evidence="10">Stem</tissue>
    </source>
</reference>
<protein>
    <recommendedName>
        <fullName evidence="12">Protein PIN-LIKES 3</fullName>
    </recommendedName>
</protein>
<sequence length="351" mass="38021">MDILQRLMSATFPLLNVLLVTAIGFFIASPNINILGELARKSLNDVIYYVFNPALLSSNLSQAFTPGRIVTLWFLPLNILLTFIFGSAFGWLVLQITRVPPHMRALIISCCAAGNVGNMLLVIIPDSCKEKGSPFGDLNVCLTQGLAYASLSLAMNQIITWSYVYTMVRKSSEAADKKVNPAVKIQALESTEGNGGSTTSRYFADEADLMACSISVTCENGGEMMISSHEKKIVGLIIGVSSPIKKLIVGDDAPLRVIQNSATLLGNGAVPSMTLIMGGNFIKGLKKSDVRCSTIIGVIVVRFLFLPSMGVGILKAAVHYGFVNDDPLYQFTLLLHYALPPSVYIGKIWKF</sequence>
<dbReference type="InterPro" id="IPR004776">
    <property type="entry name" value="Mem_transp_PIN-like"/>
</dbReference>
<evidence type="ECO:0000256" key="9">
    <source>
        <dbReference type="SAM" id="Phobius"/>
    </source>
</evidence>
<evidence type="ECO:0008006" key="12">
    <source>
        <dbReference type="Google" id="ProtNLM"/>
    </source>
</evidence>
<name>A0A2H9ZVM7_9ASPA</name>
<keyword evidence="2" id="KW-0813">Transport</keyword>
<keyword evidence="5 9" id="KW-0472">Membrane</keyword>
<dbReference type="GO" id="GO:0009734">
    <property type="term" value="P:auxin-activated signaling pathway"/>
    <property type="evidence" value="ECO:0007669"/>
    <property type="project" value="UniProtKB-KW"/>
</dbReference>
<evidence type="ECO:0000313" key="11">
    <source>
        <dbReference type="Proteomes" id="UP000236161"/>
    </source>
</evidence>
<accession>A0A2H9ZVM7</accession>
<evidence type="ECO:0000256" key="1">
    <source>
        <dbReference type="ARBA" id="ARBA00004477"/>
    </source>
</evidence>
<feature type="transmembrane region" description="Helical" evidence="9">
    <location>
        <begin position="70"/>
        <end position="94"/>
    </location>
</feature>
<comment type="similarity">
    <text evidence="8">Belongs to the auxin efflux carrier (TC 2.A.69.2) family.</text>
</comment>
<keyword evidence="11" id="KW-1185">Reference proteome</keyword>
<dbReference type="PANTHER" id="PTHR31651:SF33">
    <property type="entry name" value="PROTEIN PIN-LIKES 1"/>
    <property type="match status" value="1"/>
</dbReference>
<dbReference type="GO" id="GO:0005789">
    <property type="term" value="C:endoplasmic reticulum membrane"/>
    <property type="evidence" value="ECO:0007669"/>
    <property type="project" value="UniProtKB-SubCell"/>
</dbReference>
<keyword evidence="4 9" id="KW-1133">Transmembrane helix</keyword>
<evidence type="ECO:0000256" key="5">
    <source>
        <dbReference type="ARBA" id="ARBA00023136"/>
    </source>
</evidence>
<feature type="transmembrane region" description="Helical" evidence="9">
    <location>
        <begin position="328"/>
        <end position="346"/>
    </location>
</feature>
<evidence type="ECO:0000256" key="8">
    <source>
        <dbReference type="ARBA" id="ARBA00025752"/>
    </source>
</evidence>
<dbReference type="AlphaFoldDB" id="A0A2H9ZVM7"/>
<feature type="transmembrane region" description="Helical" evidence="9">
    <location>
        <begin position="12"/>
        <end position="34"/>
    </location>
</feature>
<dbReference type="Pfam" id="PF03547">
    <property type="entry name" value="Mem_trans"/>
    <property type="match status" value="1"/>
</dbReference>
<feature type="transmembrane region" description="Helical" evidence="9">
    <location>
        <begin position="106"/>
        <end position="125"/>
    </location>
</feature>
<dbReference type="InterPro" id="IPR045033">
    <property type="entry name" value="PILS1/3/4/5/7"/>
</dbReference>
<evidence type="ECO:0000256" key="4">
    <source>
        <dbReference type="ARBA" id="ARBA00022989"/>
    </source>
</evidence>
<comment type="function">
    <text evidence="7">Involved in cellular auxin homeostasis by regulating auxin metabolism. Regulates intracellular auxin accumulation at the endoplasmic reticulum and thus auxin availability for nuclear auxin signaling.</text>
</comment>
<proteinExistence type="inferred from homology"/>
<evidence type="ECO:0000256" key="3">
    <source>
        <dbReference type="ARBA" id="ARBA00022692"/>
    </source>
</evidence>
<comment type="subcellular location">
    <subcellularLocation>
        <location evidence="1">Endoplasmic reticulum membrane</location>
        <topology evidence="1">Multi-pass membrane protein</topology>
    </subcellularLocation>
</comment>
<dbReference type="EMBL" id="KZ453531">
    <property type="protein sequence ID" value="PKA47338.1"/>
    <property type="molecule type" value="Genomic_DNA"/>
</dbReference>
<dbReference type="OrthoDB" id="191139at2759"/>
<evidence type="ECO:0000256" key="2">
    <source>
        <dbReference type="ARBA" id="ARBA00022448"/>
    </source>
</evidence>
<gene>
    <name evidence="10" type="ORF">AXF42_Ash017283</name>
</gene>
<evidence type="ECO:0000313" key="10">
    <source>
        <dbReference type="EMBL" id="PKA47338.1"/>
    </source>
</evidence>
<feature type="transmembrane region" description="Helical" evidence="9">
    <location>
        <begin position="295"/>
        <end position="322"/>
    </location>
</feature>
<feature type="transmembrane region" description="Helical" evidence="9">
    <location>
        <begin position="145"/>
        <end position="168"/>
    </location>
</feature>
<organism evidence="10 11">
    <name type="scientific">Apostasia shenzhenica</name>
    <dbReference type="NCBI Taxonomy" id="1088818"/>
    <lineage>
        <taxon>Eukaryota</taxon>
        <taxon>Viridiplantae</taxon>
        <taxon>Streptophyta</taxon>
        <taxon>Embryophyta</taxon>
        <taxon>Tracheophyta</taxon>
        <taxon>Spermatophyta</taxon>
        <taxon>Magnoliopsida</taxon>
        <taxon>Liliopsida</taxon>
        <taxon>Asparagales</taxon>
        <taxon>Orchidaceae</taxon>
        <taxon>Apostasioideae</taxon>
        <taxon>Apostasia</taxon>
    </lineage>
</organism>
<dbReference type="Proteomes" id="UP000236161">
    <property type="component" value="Unassembled WGS sequence"/>
</dbReference>
<dbReference type="GO" id="GO:0080162">
    <property type="term" value="P:endoplasmic reticulum to cytosol auxin transport"/>
    <property type="evidence" value="ECO:0007669"/>
    <property type="project" value="InterPro"/>
</dbReference>
<keyword evidence="3 9" id="KW-0812">Transmembrane</keyword>
<evidence type="ECO:0000256" key="6">
    <source>
        <dbReference type="ARBA" id="ARBA00023294"/>
    </source>
</evidence>
<evidence type="ECO:0000256" key="7">
    <source>
        <dbReference type="ARBA" id="ARBA00025100"/>
    </source>
</evidence>